<dbReference type="PANTHER" id="PTHR42781:SF8">
    <property type="entry name" value="BICARBONATE TRANSPORT ATP-BINDING PROTEIN CMPC"/>
    <property type="match status" value="1"/>
</dbReference>
<evidence type="ECO:0000259" key="4">
    <source>
        <dbReference type="PROSITE" id="PS50893"/>
    </source>
</evidence>
<proteinExistence type="predicted"/>
<dbReference type="PROSITE" id="PS50893">
    <property type="entry name" value="ABC_TRANSPORTER_2"/>
    <property type="match status" value="1"/>
</dbReference>
<gene>
    <name evidence="5" type="ORF">BET03_03640</name>
</gene>
<dbReference type="GO" id="GO:0005524">
    <property type="term" value="F:ATP binding"/>
    <property type="evidence" value="ECO:0007669"/>
    <property type="project" value="UniProtKB-KW"/>
</dbReference>
<feature type="domain" description="ABC transporter" evidence="4">
    <location>
        <begin position="2"/>
        <end position="229"/>
    </location>
</feature>
<keyword evidence="6" id="KW-1185">Reference proteome</keyword>
<keyword evidence="1" id="KW-0813">Transport</keyword>
<dbReference type="Pfam" id="PF00005">
    <property type="entry name" value="ABC_tran"/>
    <property type="match status" value="1"/>
</dbReference>
<name>A0A419T1D9_9FIRM</name>
<dbReference type="InterPro" id="IPR050093">
    <property type="entry name" value="ABC_SmlMolc_Importer"/>
</dbReference>
<keyword evidence="3 5" id="KW-0067">ATP-binding</keyword>
<dbReference type="PANTHER" id="PTHR42781">
    <property type="entry name" value="SPERMIDINE/PUTRESCINE IMPORT ATP-BINDING PROTEIN POTA"/>
    <property type="match status" value="1"/>
</dbReference>
<dbReference type="InterPro" id="IPR003593">
    <property type="entry name" value="AAA+_ATPase"/>
</dbReference>
<evidence type="ECO:0000256" key="3">
    <source>
        <dbReference type="ARBA" id="ARBA00022840"/>
    </source>
</evidence>
<keyword evidence="2" id="KW-0547">Nucleotide-binding</keyword>
<dbReference type="AlphaFoldDB" id="A0A419T1D9"/>
<organism evidence="5 6">
    <name type="scientific">Thermohalobacter berrensis</name>
    <dbReference type="NCBI Taxonomy" id="99594"/>
    <lineage>
        <taxon>Bacteria</taxon>
        <taxon>Bacillati</taxon>
        <taxon>Bacillota</taxon>
        <taxon>Tissierellia</taxon>
        <taxon>Tissierellales</taxon>
        <taxon>Thermohalobacteraceae</taxon>
        <taxon>Thermohalobacter</taxon>
    </lineage>
</organism>
<dbReference type="GO" id="GO:0016887">
    <property type="term" value="F:ATP hydrolysis activity"/>
    <property type="evidence" value="ECO:0007669"/>
    <property type="project" value="InterPro"/>
</dbReference>
<dbReference type="Proteomes" id="UP000284177">
    <property type="component" value="Unassembled WGS sequence"/>
</dbReference>
<evidence type="ECO:0000313" key="6">
    <source>
        <dbReference type="Proteomes" id="UP000284177"/>
    </source>
</evidence>
<dbReference type="OrthoDB" id="9801958at2"/>
<dbReference type="InterPro" id="IPR027417">
    <property type="entry name" value="P-loop_NTPase"/>
</dbReference>
<accession>A0A419T1D9</accession>
<dbReference type="PROSITE" id="PS00211">
    <property type="entry name" value="ABC_TRANSPORTER_1"/>
    <property type="match status" value="1"/>
</dbReference>
<evidence type="ECO:0000313" key="5">
    <source>
        <dbReference type="EMBL" id="RKD31231.1"/>
    </source>
</evidence>
<dbReference type="SUPFAM" id="SSF52540">
    <property type="entry name" value="P-loop containing nucleoside triphosphate hydrolases"/>
    <property type="match status" value="1"/>
</dbReference>
<dbReference type="InterPro" id="IPR017871">
    <property type="entry name" value="ABC_transporter-like_CS"/>
</dbReference>
<reference evidence="5 6" key="1">
    <citation type="submission" date="2016-08" db="EMBL/GenBank/DDBJ databases">
        <title>Novel Firmicutes and Novel Genomes.</title>
        <authorList>
            <person name="Poppleton D.I."/>
            <person name="Gribaldo S."/>
        </authorList>
    </citation>
    <scope>NUCLEOTIDE SEQUENCE [LARGE SCALE GENOMIC DNA]</scope>
    <source>
        <strain evidence="5 6">CTT3</strain>
    </source>
</reference>
<dbReference type="EMBL" id="MCIB01000023">
    <property type="protein sequence ID" value="RKD31231.1"/>
    <property type="molecule type" value="Genomic_DNA"/>
</dbReference>
<comment type="caution">
    <text evidence="5">The sequence shown here is derived from an EMBL/GenBank/DDBJ whole genome shotgun (WGS) entry which is preliminary data.</text>
</comment>
<protein>
    <submittedName>
        <fullName evidence="5">Nitrate ABC transporter ATP-binding protein</fullName>
    </submittedName>
</protein>
<evidence type="ECO:0000256" key="2">
    <source>
        <dbReference type="ARBA" id="ARBA00022741"/>
    </source>
</evidence>
<dbReference type="SMART" id="SM00382">
    <property type="entry name" value="AAA"/>
    <property type="match status" value="1"/>
</dbReference>
<dbReference type="RefSeq" id="WP_120169637.1">
    <property type="nucleotide sequence ID" value="NZ_MCIB01000023.1"/>
</dbReference>
<sequence length="245" mass="27927">MIEIEDLNIRYGNFIAIDNLNLNVEKYSSCAIIGPSGCGKTTLLYAVAGILKPSSGLIKINGEKIKGNRKSTGIILQNYGLLPWKTVWDNVALGLKIRKANRETINKKVTNILKKLDLEDLKDKYPVQLSGGQRQRVAIARTLTIEPDLLLMDEPFSSLDAISRESLQDLLLRLYKENKMTMVIVTHNIEEAVFLGHKIVIMAKREGKIKKVIENPYFGDEEFRNRVDFYKICREVRNLMEKDET</sequence>
<evidence type="ECO:0000256" key="1">
    <source>
        <dbReference type="ARBA" id="ARBA00022448"/>
    </source>
</evidence>
<dbReference type="CDD" id="cd03293">
    <property type="entry name" value="ABC_NrtD_SsuB_transporters"/>
    <property type="match status" value="1"/>
</dbReference>
<dbReference type="Gene3D" id="3.40.50.300">
    <property type="entry name" value="P-loop containing nucleotide triphosphate hydrolases"/>
    <property type="match status" value="1"/>
</dbReference>
<dbReference type="InterPro" id="IPR003439">
    <property type="entry name" value="ABC_transporter-like_ATP-bd"/>
</dbReference>